<dbReference type="Gene3D" id="3.40.50.1240">
    <property type="entry name" value="Phosphoglycerate mutase-like"/>
    <property type="match status" value="1"/>
</dbReference>
<dbReference type="CDD" id="cd07067">
    <property type="entry name" value="HP_PGM_like"/>
    <property type="match status" value="1"/>
</dbReference>
<keyword evidence="5" id="KW-1185">Reference proteome</keyword>
<name>A0A2X2CI24_PSELU</name>
<accession>A0A2X2CI24</accession>
<dbReference type="InterPro" id="IPR050275">
    <property type="entry name" value="PGM_Phosphatase"/>
</dbReference>
<dbReference type="SUPFAM" id="SSF53254">
    <property type="entry name" value="Phosphoglycerate mutase-like"/>
    <property type="match status" value="1"/>
</dbReference>
<evidence type="ECO:0000313" key="4">
    <source>
        <dbReference type="Proteomes" id="UP000250443"/>
    </source>
</evidence>
<dbReference type="EC" id="3.1.3.73" evidence="1"/>
<organism evidence="3 4">
    <name type="scientific">Pseudomonas luteola</name>
    <dbReference type="NCBI Taxonomy" id="47886"/>
    <lineage>
        <taxon>Bacteria</taxon>
        <taxon>Pseudomonadati</taxon>
        <taxon>Pseudomonadota</taxon>
        <taxon>Gammaproteobacteria</taxon>
        <taxon>Pseudomonadales</taxon>
        <taxon>Pseudomonadaceae</taxon>
        <taxon>Pseudomonas</taxon>
    </lineage>
</organism>
<protein>
    <recommendedName>
        <fullName evidence="1">Alpha-ribazole phosphatase</fullName>
        <ecNumber evidence="1">3.1.3.73</ecNumber>
    </recommendedName>
</protein>
<evidence type="ECO:0000313" key="3">
    <source>
        <dbReference type="EMBL" id="SPZ07817.1"/>
    </source>
</evidence>
<dbReference type="RefSeq" id="WP_010794730.1">
    <property type="nucleotide sequence ID" value="NZ_FQYS01000009.1"/>
</dbReference>
<evidence type="ECO:0000313" key="2">
    <source>
        <dbReference type="EMBL" id="MBF8642402.1"/>
    </source>
</evidence>
<dbReference type="GO" id="GO:0005737">
    <property type="term" value="C:cytoplasm"/>
    <property type="evidence" value="ECO:0007669"/>
    <property type="project" value="TreeGrafter"/>
</dbReference>
<dbReference type="Proteomes" id="UP000250443">
    <property type="component" value="Unassembled WGS sequence"/>
</dbReference>
<dbReference type="Proteomes" id="UP000626180">
    <property type="component" value="Unassembled WGS sequence"/>
</dbReference>
<dbReference type="EMBL" id="UAUF01000012">
    <property type="protein sequence ID" value="SPZ07817.1"/>
    <property type="molecule type" value="Genomic_DNA"/>
</dbReference>
<evidence type="ECO:0000313" key="5">
    <source>
        <dbReference type="Proteomes" id="UP000626180"/>
    </source>
</evidence>
<dbReference type="PANTHER" id="PTHR48100">
    <property type="entry name" value="BROAD-SPECIFICITY PHOSPHATASE YOR283W-RELATED"/>
    <property type="match status" value="1"/>
</dbReference>
<dbReference type="InterPro" id="IPR017578">
    <property type="entry name" value="Ribazole_CobC"/>
</dbReference>
<evidence type="ECO:0000256" key="1">
    <source>
        <dbReference type="NCBIfam" id="TIGR03162"/>
    </source>
</evidence>
<gene>
    <name evidence="3" type="primary">cobC_1</name>
    <name evidence="2" type="synonym">cobC</name>
    <name evidence="2" type="ORF">IRZ65_17125</name>
    <name evidence="3" type="ORF">NCTC11842_02520</name>
</gene>
<dbReference type="InterPro" id="IPR013078">
    <property type="entry name" value="His_Pase_superF_clade-1"/>
</dbReference>
<reference evidence="3 4" key="1">
    <citation type="submission" date="2018-06" db="EMBL/GenBank/DDBJ databases">
        <authorList>
            <consortium name="Pathogen Informatics"/>
            <person name="Doyle S."/>
        </authorList>
    </citation>
    <scope>NUCLEOTIDE SEQUENCE [LARGE SCALE GENOMIC DNA]</scope>
    <source>
        <strain evidence="3 4">NCTC11842</strain>
    </source>
</reference>
<dbReference type="PIRSF" id="PIRSF000709">
    <property type="entry name" value="6PFK_2-Ptase"/>
    <property type="match status" value="1"/>
</dbReference>
<dbReference type="InterPro" id="IPR029033">
    <property type="entry name" value="His_PPase_superfam"/>
</dbReference>
<dbReference type="GO" id="GO:0043755">
    <property type="term" value="F:alpha-ribazole phosphatase activity"/>
    <property type="evidence" value="ECO:0007669"/>
    <property type="project" value="UniProtKB-UniRule"/>
</dbReference>
<reference evidence="2 5" key="2">
    <citation type="submission" date="2020-10" db="EMBL/GenBank/DDBJ databases">
        <title>Genome sequences of Pseudomonas isolates.</title>
        <authorList>
            <person name="Wessels L."/>
            <person name="Reich F."/>
            <person name="Hammerl J."/>
        </authorList>
    </citation>
    <scope>NUCLEOTIDE SEQUENCE [LARGE SCALE GENOMIC DNA]</scope>
    <source>
        <strain evidence="2 5">20-MO00624-0</strain>
    </source>
</reference>
<keyword evidence="3" id="KW-0378">Hydrolase</keyword>
<dbReference type="GO" id="GO:0009236">
    <property type="term" value="P:cobalamin biosynthetic process"/>
    <property type="evidence" value="ECO:0007669"/>
    <property type="project" value="UniProtKB-UniRule"/>
</dbReference>
<proteinExistence type="predicted"/>
<sequence length="192" mass="21247">MSLFLLRHGETQGPGGFRGRLDHPLSEQGWSSMQAAVQALPSWELIISSPLERCRAFAEWLAGRQGVECKLEPDLRELDFGDWEGRTAAELMEGQADALGQFWADPYSFTPPNGEPVATFEQRVLGAMERIVRRTADTRALVVTHGGVIRLLLARQQGLPRKDLLQVEVPYASLHAFEASALSDTYPPCCPS</sequence>
<dbReference type="NCBIfam" id="TIGR03162">
    <property type="entry name" value="ribazole_cobC"/>
    <property type="match status" value="1"/>
</dbReference>
<dbReference type="AlphaFoldDB" id="A0A2X2CI24"/>
<dbReference type="Pfam" id="PF00300">
    <property type="entry name" value="His_Phos_1"/>
    <property type="match status" value="1"/>
</dbReference>
<dbReference type="PANTHER" id="PTHR48100:SF1">
    <property type="entry name" value="HISTIDINE PHOSPHATASE FAMILY PROTEIN-RELATED"/>
    <property type="match status" value="1"/>
</dbReference>
<dbReference type="SMART" id="SM00855">
    <property type="entry name" value="PGAM"/>
    <property type="match status" value="1"/>
</dbReference>
<dbReference type="EMBL" id="JADMCD010000009">
    <property type="protein sequence ID" value="MBF8642402.1"/>
    <property type="molecule type" value="Genomic_DNA"/>
</dbReference>